<comment type="caution">
    <text evidence="9">The sequence shown here is derived from an EMBL/GenBank/DDBJ whole genome shotgun (WGS) entry which is preliminary data.</text>
</comment>
<evidence type="ECO:0000256" key="8">
    <source>
        <dbReference type="PIRSR" id="PIRSR602403-1"/>
    </source>
</evidence>
<gene>
    <name evidence="9" type="ORF">NP233_g10180</name>
</gene>
<dbReference type="PRINTS" id="PR00385">
    <property type="entry name" value="P450"/>
</dbReference>
<accession>A0AAD5YQ44</accession>
<evidence type="ECO:0000313" key="10">
    <source>
        <dbReference type="Proteomes" id="UP001213000"/>
    </source>
</evidence>
<dbReference type="PANTHER" id="PTHR46300">
    <property type="entry name" value="P450, PUTATIVE (EUROFUNG)-RELATED-RELATED"/>
    <property type="match status" value="1"/>
</dbReference>
<evidence type="ECO:0000256" key="2">
    <source>
        <dbReference type="ARBA" id="ARBA00010617"/>
    </source>
</evidence>
<protein>
    <recommendedName>
        <fullName evidence="11">Cytochrome P450</fullName>
    </recommendedName>
</protein>
<keyword evidence="4 8" id="KW-0479">Metal-binding</keyword>
<dbReference type="Proteomes" id="UP001213000">
    <property type="component" value="Unassembled WGS sequence"/>
</dbReference>
<comment type="cofactor">
    <cofactor evidence="1 8">
        <name>heme</name>
        <dbReference type="ChEBI" id="CHEBI:30413"/>
    </cofactor>
</comment>
<keyword evidence="10" id="KW-1185">Reference proteome</keyword>
<organism evidence="9 10">
    <name type="scientific">Leucocoprinus birnbaumii</name>
    <dbReference type="NCBI Taxonomy" id="56174"/>
    <lineage>
        <taxon>Eukaryota</taxon>
        <taxon>Fungi</taxon>
        <taxon>Dikarya</taxon>
        <taxon>Basidiomycota</taxon>
        <taxon>Agaricomycotina</taxon>
        <taxon>Agaricomycetes</taxon>
        <taxon>Agaricomycetidae</taxon>
        <taxon>Agaricales</taxon>
        <taxon>Agaricineae</taxon>
        <taxon>Agaricaceae</taxon>
        <taxon>Leucocoprinus</taxon>
    </lineage>
</organism>
<dbReference type="InterPro" id="IPR002403">
    <property type="entry name" value="Cyt_P450_E_grp-IV"/>
</dbReference>
<evidence type="ECO:0000256" key="3">
    <source>
        <dbReference type="ARBA" id="ARBA00022617"/>
    </source>
</evidence>
<dbReference type="AlphaFoldDB" id="A0AAD5YQ44"/>
<dbReference type="GO" id="GO:0016705">
    <property type="term" value="F:oxidoreductase activity, acting on paired donors, with incorporation or reduction of molecular oxygen"/>
    <property type="evidence" value="ECO:0007669"/>
    <property type="project" value="InterPro"/>
</dbReference>
<dbReference type="GO" id="GO:0005506">
    <property type="term" value="F:iron ion binding"/>
    <property type="evidence" value="ECO:0007669"/>
    <property type="project" value="InterPro"/>
</dbReference>
<evidence type="ECO:0000256" key="7">
    <source>
        <dbReference type="ARBA" id="ARBA00023033"/>
    </source>
</evidence>
<feature type="binding site" description="axial binding residue" evidence="8">
    <location>
        <position position="416"/>
    </location>
    <ligand>
        <name>heme</name>
        <dbReference type="ChEBI" id="CHEBI:30413"/>
    </ligand>
    <ligandPart>
        <name>Fe</name>
        <dbReference type="ChEBI" id="CHEBI:18248"/>
    </ligandPart>
</feature>
<evidence type="ECO:0008006" key="11">
    <source>
        <dbReference type="Google" id="ProtNLM"/>
    </source>
</evidence>
<evidence type="ECO:0000256" key="4">
    <source>
        <dbReference type="ARBA" id="ARBA00022723"/>
    </source>
</evidence>
<dbReference type="Gene3D" id="1.10.630.10">
    <property type="entry name" value="Cytochrome P450"/>
    <property type="match status" value="2"/>
</dbReference>
<dbReference type="GO" id="GO:0004497">
    <property type="term" value="F:monooxygenase activity"/>
    <property type="evidence" value="ECO:0007669"/>
    <property type="project" value="UniProtKB-KW"/>
</dbReference>
<keyword evidence="7" id="KW-0503">Monooxygenase</keyword>
<evidence type="ECO:0000256" key="5">
    <source>
        <dbReference type="ARBA" id="ARBA00023002"/>
    </source>
</evidence>
<keyword evidence="5" id="KW-0560">Oxidoreductase</keyword>
<name>A0AAD5YQ44_9AGAR</name>
<dbReference type="GO" id="GO:0020037">
    <property type="term" value="F:heme binding"/>
    <property type="evidence" value="ECO:0007669"/>
    <property type="project" value="InterPro"/>
</dbReference>
<keyword evidence="6 8" id="KW-0408">Iron</keyword>
<comment type="similarity">
    <text evidence="2">Belongs to the cytochrome P450 family.</text>
</comment>
<dbReference type="EMBL" id="JANIEX010001001">
    <property type="protein sequence ID" value="KAJ3561458.1"/>
    <property type="molecule type" value="Genomic_DNA"/>
</dbReference>
<dbReference type="Pfam" id="PF00067">
    <property type="entry name" value="p450"/>
    <property type="match status" value="2"/>
</dbReference>
<dbReference type="PRINTS" id="PR00465">
    <property type="entry name" value="EP450IV"/>
</dbReference>
<dbReference type="SUPFAM" id="SSF48264">
    <property type="entry name" value="Cytochrome P450"/>
    <property type="match status" value="1"/>
</dbReference>
<dbReference type="PANTHER" id="PTHR46300:SF7">
    <property type="entry name" value="P450, PUTATIVE (EUROFUNG)-RELATED"/>
    <property type="match status" value="1"/>
</dbReference>
<evidence type="ECO:0000256" key="6">
    <source>
        <dbReference type="ARBA" id="ARBA00023004"/>
    </source>
</evidence>
<proteinExistence type="inferred from homology"/>
<evidence type="ECO:0000313" key="9">
    <source>
        <dbReference type="EMBL" id="KAJ3561458.1"/>
    </source>
</evidence>
<evidence type="ECO:0000256" key="1">
    <source>
        <dbReference type="ARBA" id="ARBA00001971"/>
    </source>
</evidence>
<dbReference type="InterPro" id="IPR001128">
    <property type="entry name" value="Cyt_P450"/>
</dbReference>
<keyword evidence="3 8" id="KW-0349">Heme</keyword>
<dbReference type="InterPro" id="IPR036396">
    <property type="entry name" value="Cyt_P450_sf"/>
</dbReference>
<sequence>MLTIGPQDILLLGLCGILHVFYRKRQRWLLPLPPSLPGGWPIIGNALQLPLTYVHLFYQGLGRKLGSKIIYVEALGQPIIVVNDARIAGELLDKRSAFYSSRPRSPMFEVFIGALSLSMAYGLPVKQAKDPLIEKSDRAFTFAAKAAAPGAYMVNILPFLQHIPSWVPGTQFKQDGRWYRAQLDSVLNEPYRMFKENMERGGASECFLSATLARYQHNDEFQVLEPRIKKAAMQVFGAATETTIAGLLTFVLAMLVHPEVQQKAQEEVDLVVGEDRLPDFSDLTRLPYLTAVLKEVLRWNPLVPAGKFMIALSHRTIAQLTSLGIPHATTADDIYEGYHIPKGSIVIPNTYAMLHDEGVFPKPDEFNPERFIKDGIPVDNILNPMVVATFGFGRRYHLLTPEDQTRRFDHFTNRICPGSHIALATMSIATASILSLFDILPELGGDSKPTQVKPEFVAASLTSEPLPFKCRFVPRNGKDVEGLLAEYMGFEYL</sequence>
<dbReference type="CDD" id="cd11065">
    <property type="entry name" value="CYP64-like"/>
    <property type="match status" value="1"/>
</dbReference>
<reference evidence="9" key="1">
    <citation type="submission" date="2022-07" db="EMBL/GenBank/DDBJ databases">
        <title>Genome Sequence of Leucocoprinus birnbaumii.</title>
        <authorList>
            <person name="Buettner E."/>
        </authorList>
    </citation>
    <scope>NUCLEOTIDE SEQUENCE</scope>
    <source>
        <strain evidence="9">VT141</strain>
    </source>
</reference>
<dbReference type="InterPro" id="IPR050364">
    <property type="entry name" value="Cytochrome_P450_fung"/>
</dbReference>